<sequence>MRKKKVFFIECRGVNEQASHQRVDGHRRPWTLATLEESLVRRWPVDGRWNQDSHQEQYRDRKREETAVRQWYQNGVSESVSAARLIERIHSYPRRRWYCTEGTAGMDLSRGYWNYVERVHLIIPELVYDGRHKGACYVSASEQVYYHSSAAARERVNEQPAVDKKRLPLIWN</sequence>
<organism evidence="1 2">
    <name type="scientific">Eumeta variegata</name>
    <name type="common">Bagworm moth</name>
    <name type="synonym">Eumeta japonica</name>
    <dbReference type="NCBI Taxonomy" id="151549"/>
    <lineage>
        <taxon>Eukaryota</taxon>
        <taxon>Metazoa</taxon>
        <taxon>Ecdysozoa</taxon>
        <taxon>Arthropoda</taxon>
        <taxon>Hexapoda</taxon>
        <taxon>Insecta</taxon>
        <taxon>Pterygota</taxon>
        <taxon>Neoptera</taxon>
        <taxon>Endopterygota</taxon>
        <taxon>Lepidoptera</taxon>
        <taxon>Glossata</taxon>
        <taxon>Ditrysia</taxon>
        <taxon>Tineoidea</taxon>
        <taxon>Psychidae</taxon>
        <taxon>Oiketicinae</taxon>
        <taxon>Eumeta</taxon>
    </lineage>
</organism>
<reference evidence="1 2" key="1">
    <citation type="journal article" date="2019" name="Commun. Biol.">
        <title>The bagworm genome reveals a unique fibroin gene that provides high tensile strength.</title>
        <authorList>
            <person name="Kono N."/>
            <person name="Nakamura H."/>
            <person name="Ohtoshi R."/>
            <person name="Tomita M."/>
            <person name="Numata K."/>
            <person name="Arakawa K."/>
        </authorList>
    </citation>
    <scope>NUCLEOTIDE SEQUENCE [LARGE SCALE GENOMIC DNA]</scope>
</reference>
<dbReference type="EMBL" id="BGZK01000250">
    <property type="protein sequence ID" value="GBP31752.1"/>
    <property type="molecule type" value="Genomic_DNA"/>
</dbReference>
<gene>
    <name evidence="1" type="ORF">EVAR_4991_1</name>
</gene>
<dbReference type="OrthoDB" id="6916300at2759"/>
<dbReference type="AlphaFoldDB" id="A0A4C1V0K6"/>
<name>A0A4C1V0K6_EUMVA</name>
<protein>
    <submittedName>
        <fullName evidence="1">Uncharacterized protein</fullName>
    </submittedName>
</protein>
<dbReference type="Proteomes" id="UP000299102">
    <property type="component" value="Unassembled WGS sequence"/>
</dbReference>
<comment type="caution">
    <text evidence="1">The sequence shown here is derived from an EMBL/GenBank/DDBJ whole genome shotgun (WGS) entry which is preliminary data.</text>
</comment>
<keyword evidence="2" id="KW-1185">Reference proteome</keyword>
<proteinExistence type="predicted"/>
<evidence type="ECO:0000313" key="1">
    <source>
        <dbReference type="EMBL" id="GBP31752.1"/>
    </source>
</evidence>
<accession>A0A4C1V0K6</accession>
<evidence type="ECO:0000313" key="2">
    <source>
        <dbReference type="Proteomes" id="UP000299102"/>
    </source>
</evidence>